<name>A0ACC1PJC1_9PEZI</name>
<keyword evidence="2" id="KW-1185">Reference proteome</keyword>
<reference evidence="1" key="1">
    <citation type="submission" date="2022-10" db="EMBL/GenBank/DDBJ databases">
        <title>Genome Sequence of Xylaria curta.</title>
        <authorList>
            <person name="Buettner E."/>
        </authorList>
    </citation>
    <scope>NUCLEOTIDE SEQUENCE</scope>
    <source>
        <strain evidence="1">Babe10</strain>
    </source>
</reference>
<dbReference type="EMBL" id="JAPDGR010000188">
    <property type="protein sequence ID" value="KAJ2994051.1"/>
    <property type="molecule type" value="Genomic_DNA"/>
</dbReference>
<organism evidence="1 2">
    <name type="scientific">Xylaria curta</name>
    <dbReference type="NCBI Taxonomy" id="42375"/>
    <lineage>
        <taxon>Eukaryota</taxon>
        <taxon>Fungi</taxon>
        <taxon>Dikarya</taxon>
        <taxon>Ascomycota</taxon>
        <taxon>Pezizomycotina</taxon>
        <taxon>Sordariomycetes</taxon>
        <taxon>Xylariomycetidae</taxon>
        <taxon>Xylariales</taxon>
        <taxon>Xylariaceae</taxon>
        <taxon>Xylaria</taxon>
    </lineage>
</organism>
<evidence type="ECO:0000313" key="2">
    <source>
        <dbReference type="Proteomes" id="UP001143856"/>
    </source>
</evidence>
<dbReference type="Proteomes" id="UP001143856">
    <property type="component" value="Unassembled WGS sequence"/>
</dbReference>
<sequence>MANLSMLPKRLDAALIFQVVGILTALKLLQIAYRIYLHPLRKIPGPTLAKTSELWRTSRYFAGNWHEDIRQLHRQYGGVVRIAPNEVSVADPDLPNTVYGITQGTGKTKAYNTWQAFGGYRWIIALFPNFSMFPEQDKEVHRALRARVSNIYTIQSFVTMEEKATPVYQDVLRSLDKLAQSGAEIDFAAWANLFTYDIVTCFSIGKDMGYVRAGSDYNGFIESVHLAVYYIANLTNVWGRSNWYQNPIVKYWSRWFGSGKVADATNCLAKLSVVQAIEARKQQGPNPKGKQDMLDALFEMKSITGKPVSPFEILVELGNPLIAGGDTTAVAIAAILGPLMLDRQRYQRLQAEIDSAIKVVRSERGPSELLSFDDVKGLPYLKACITEGMRMHPSITFQLPRKAPKNGIALGGHFIPGGTVISMSTAAQNRLKTIFGEDADEWRPERWLDSDIDTLKRMEKGLSTFGYGTRACLGKNLAILSIYKLISNLVARYELQLTGPRDQPWSSRAMWFTKIEGMMVKFQRRQIEKEC</sequence>
<gene>
    <name evidence="1" type="ORF">NUW58_g1654</name>
</gene>
<evidence type="ECO:0000313" key="1">
    <source>
        <dbReference type="EMBL" id="KAJ2994051.1"/>
    </source>
</evidence>
<comment type="caution">
    <text evidence="1">The sequence shown here is derived from an EMBL/GenBank/DDBJ whole genome shotgun (WGS) entry which is preliminary data.</text>
</comment>
<accession>A0ACC1PJC1</accession>
<proteinExistence type="predicted"/>
<protein>
    <submittedName>
        <fullName evidence="1">Uncharacterized protein</fullName>
    </submittedName>
</protein>